<dbReference type="Pfam" id="PF25601">
    <property type="entry name" value="AAA_lid_14"/>
    <property type="match status" value="1"/>
</dbReference>
<evidence type="ECO:0000256" key="9">
    <source>
        <dbReference type="ARBA" id="ARBA00023159"/>
    </source>
</evidence>
<dbReference type="PANTHER" id="PTHR32071">
    <property type="entry name" value="TRANSCRIPTIONAL REGULATORY PROTEIN"/>
    <property type="match status" value="1"/>
</dbReference>
<dbReference type="GO" id="GO:0000160">
    <property type="term" value="P:phosphorelay signal transduction system"/>
    <property type="evidence" value="ECO:0007669"/>
    <property type="project" value="UniProtKB-KW"/>
</dbReference>
<feature type="domain" description="Response regulatory" evidence="13">
    <location>
        <begin position="5"/>
        <end position="119"/>
    </location>
</feature>
<dbReference type="OrthoDB" id="9802388at2"/>
<dbReference type="GO" id="GO:0043565">
    <property type="term" value="F:sequence-specific DNA binding"/>
    <property type="evidence" value="ECO:0007669"/>
    <property type="project" value="InterPro"/>
</dbReference>
<dbReference type="PANTHER" id="PTHR32071:SF57">
    <property type="entry name" value="C4-DICARBOXYLATE TRANSPORT TRANSCRIPTIONAL REGULATORY PROTEIN DCTD"/>
    <property type="match status" value="1"/>
</dbReference>
<evidence type="ECO:0000256" key="1">
    <source>
        <dbReference type="ARBA" id="ARBA00002167"/>
    </source>
</evidence>
<evidence type="ECO:0000256" key="8">
    <source>
        <dbReference type="ARBA" id="ARBA00023015"/>
    </source>
</evidence>
<dbReference type="SMART" id="SM00448">
    <property type="entry name" value="REC"/>
    <property type="match status" value="1"/>
</dbReference>
<keyword evidence="9" id="KW-0010">Activator</keyword>
<evidence type="ECO:0000259" key="12">
    <source>
        <dbReference type="PROSITE" id="PS50045"/>
    </source>
</evidence>
<reference evidence="15" key="1">
    <citation type="submission" date="2017-05" db="EMBL/GenBank/DDBJ databases">
        <authorList>
            <person name="Rodrigo-Torres L."/>
            <person name="Arahal R. D."/>
            <person name="Lucena T."/>
        </authorList>
    </citation>
    <scope>NUCLEOTIDE SEQUENCE [LARGE SCALE GENOMIC DNA]</scope>
    <source>
        <strain evidence="15">CECT 8621</strain>
    </source>
</reference>
<keyword evidence="5" id="KW-0547">Nucleotide-binding</keyword>
<evidence type="ECO:0000256" key="3">
    <source>
        <dbReference type="ARBA" id="ARBA00015308"/>
    </source>
</evidence>
<keyword evidence="15" id="KW-1185">Reference proteome</keyword>
<keyword evidence="6" id="KW-0067">ATP-binding</keyword>
<name>A0A238L879_9RHOB</name>
<dbReference type="CDD" id="cd00009">
    <property type="entry name" value="AAA"/>
    <property type="match status" value="1"/>
</dbReference>
<dbReference type="EMBL" id="FXYE01000005">
    <property type="protein sequence ID" value="SMX51199.1"/>
    <property type="molecule type" value="Genomic_DNA"/>
</dbReference>
<comment type="function">
    <text evidence="1">Required for activation of most nif operons, which are directly involved in nitrogen fixation.</text>
</comment>
<evidence type="ECO:0000256" key="11">
    <source>
        <dbReference type="PROSITE-ProRule" id="PRU00169"/>
    </source>
</evidence>
<dbReference type="Pfam" id="PF00072">
    <property type="entry name" value="Response_reg"/>
    <property type="match status" value="1"/>
</dbReference>
<dbReference type="InterPro" id="IPR027417">
    <property type="entry name" value="P-loop_NTPase"/>
</dbReference>
<dbReference type="AlphaFoldDB" id="A0A238L879"/>
<keyword evidence="7" id="KW-0902">Two-component regulatory system</keyword>
<dbReference type="Pfam" id="PF02954">
    <property type="entry name" value="HTH_8"/>
    <property type="match status" value="1"/>
</dbReference>
<evidence type="ECO:0000256" key="2">
    <source>
        <dbReference type="ARBA" id="ARBA00011135"/>
    </source>
</evidence>
<proteinExistence type="predicted"/>
<evidence type="ECO:0000256" key="6">
    <source>
        <dbReference type="ARBA" id="ARBA00022840"/>
    </source>
</evidence>
<evidence type="ECO:0000256" key="10">
    <source>
        <dbReference type="ARBA" id="ARBA00023163"/>
    </source>
</evidence>
<keyword evidence="4 11" id="KW-0597">Phosphoprotein</keyword>
<dbReference type="PROSITE" id="PS50045">
    <property type="entry name" value="SIGMA54_INTERACT_4"/>
    <property type="match status" value="1"/>
</dbReference>
<evidence type="ECO:0000256" key="4">
    <source>
        <dbReference type="ARBA" id="ARBA00022553"/>
    </source>
</evidence>
<dbReference type="InterPro" id="IPR025944">
    <property type="entry name" value="Sigma_54_int_dom_CS"/>
</dbReference>
<dbReference type="FunFam" id="3.40.50.300:FF:000006">
    <property type="entry name" value="DNA-binding transcriptional regulator NtrC"/>
    <property type="match status" value="1"/>
</dbReference>
<dbReference type="PROSITE" id="PS50110">
    <property type="entry name" value="RESPONSE_REGULATORY"/>
    <property type="match status" value="1"/>
</dbReference>
<feature type="domain" description="Sigma-54 factor interaction" evidence="12">
    <location>
        <begin position="145"/>
        <end position="374"/>
    </location>
</feature>
<dbReference type="Proteomes" id="UP000202922">
    <property type="component" value="Unassembled WGS sequence"/>
</dbReference>
<dbReference type="Gene3D" id="1.10.10.60">
    <property type="entry name" value="Homeodomain-like"/>
    <property type="match status" value="1"/>
</dbReference>
<keyword evidence="10" id="KW-0804">Transcription</keyword>
<gene>
    <name evidence="14" type="primary">dctD_2</name>
    <name evidence="14" type="ORF">COL8621_03729</name>
</gene>
<dbReference type="InterPro" id="IPR009057">
    <property type="entry name" value="Homeodomain-like_sf"/>
</dbReference>
<feature type="modified residue" description="4-aspartylphosphate" evidence="11">
    <location>
        <position position="54"/>
    </location>
</feature>
<dbReference type="InterPro" id="IPR001789">
    <property type="entry name" value="Sig_transdc_resp-reg_receiver"/>
</dbReference>
<evidence type="ECO:0000313" key="15">
    <source>
        <dbReference type="Proteomes" id="UP000202922"/>
    </source>
</evidence>
<dbReference type="InterPro" id="IPR002197">
    <property type="entry name" value="HTH_Fis"/>
</dbReference>
<evidence type="ECO:0000256" key="5">
    <source>
        <dbReference type="ARBA" id="ARBA00022741"/>
    </source>
</evidence>
<sequence>MTDFSVLFVDDEEHLRIVGRQTFELADIPVTCFESAAEALKHITPDFSGVLVTDIRMPGIDGVALLQKTLQIDPEIPVVLVTGHGDVDLAVECIKKGAYDFIEKPWEPERLIATVLRAYERRSLVLENRSLRTEVKSHQGLKRDLYGRSAAMGHLRKSLLAIAKTDVNVLISGSTGTGKEVAARLLHRKSSRRDGPFVHINCAALPEALIENELFGHEAGAFPGAMRARFGKLEHARGGVLCLDEIDLLRPTLQAKLLDVLHNKTVTRLGSNDAVALDFRVIALSKSNLGDAVEAGKFRSDLLYRLNVASLYMPDLDERREDIPGLFTLFASQTAEQNGLPAKTVPVDVLNMLAGKSWPGNVRELRNAAERYVLGLSETEDASPRSSPILADQVSAYEKSIIAASIAANDGQITATCDSLGLSRRTLYDKMQKHGLSRADFVEDT</sequence>
<dbReference type="Gene3D" id="3.40.50.300">
    <property type="entry name" value="P-loop containing nucleotide triphosphate hydrolases"/>
    <property type="match status" value="1"/>
</dbReference>
<dbReference type="SUPFAM" id="SSF52172">
    <property type="entry name" value="CheY-like"/>
    <property type="match status" value="1"/>
</dbReference>
<dbReference type="GO" id="GO:0006355">
    <property type="term" value="P:regulation of DNA-templated transcription"/>
    <property type="evidence" value="ECO:0007669"/>
    <property type="project" value="InterPro"/>
</dbReference>
<dbReference type="GO" id="GO:0005524">
    <property type="term" value="F:ATP binding"/>
    <property type="evidence" value="ECO:0007669"/>
    <property type="project" value="UniProtKB-KW"/>
</dbReference>
<evidence type="ECO:0000256" key="7">
    <source>
        <dbReference type="ARBA" id="ARBA00023012"/>
    </source>
</evidence>
<dbReference type="SUPFAM" id="SSF46689">
    <property type="entry name" value="Homeodomain-like"/>
    <property type="match status" value="1"/>
</dbReference>
<comment type="subunit">
    <text evidence="2">Interacts with sigma-54.</text>
</comment>
<evidence type="ECO:0000259" key="13">
    <source>
        <dbReference type="PROSITE" id="PS50110"/>
    </source>
</evidence>
<dbReference type="InterPro" id="IPR003593">
    <property type="entry name" value="AAA+_ATPase"/>
</dbReference>
<dbReference type="InterPro" id="IPR011006">
    <property type="entry name" value="CheY-like_superfamily"/>
</dbReference>
<dbReference type="InterPro" id="IPR058031">
    <property type="entry name" value="AAA_lid_NorR"/>
</dbReference>
<dbReference type="Gene3D" id="1.10.8.60">
    <property type="match status" value="1"/>
</dbReference>
<dbReference type="CDD" id="cd17549">
    <property type="entry name" value="REC_DctD-like"/>
    <property type="match status" value="1"/>
</dbReference>
<protein>
    <recommendedName>
        <fullName evidence="3">Nif-specific regulatory protein</fullName>
    </recommendedName>
</protein>
<accession>A0A238L879</accession>
<dbReference type="Gene3D" id="3.40.50.2300">
    <property type="match status" value="1"/>
</dbReference>
<organism evidence="14 15">
    <name type="scientific">Actibacterium lipolyticum</name>
    <dbReference type="NCBI Taxonomy" id="1524263"/>
    <lineage>
        <taxon>Bacteria</taxon>
        <taxon>Pseudomonadati</taxon>
        <taxon>Pseudomonadota</taxon>
        <taxon>Alphaproteobacteria</taxon>
        <taxon>Rhodobacterales</taxon>
        <taxon>Roseobacteraceae</taxon>
        <taxon>Actibacterium</taxon>
    </lineage>
</organism>
<dbReference type="InterPro" id="IPR002078">
    <property type="entry name" value="Sigma_54_int"/>
</dbReference>
<dbReference type="Pfam" id="PF00158">
    <property type="entry name" value="Sigma54_activat"/>
    <property type="match status" value="1"/>
</dbReference>
<keyword evidence="8" id="KW-0805">Transcription regulation</keyword>
<dbReference type="PROSITE" id="PS00688">
    <property type="entry name" value="SIGMA54_INTERACT_3"/>
    <property type="match status" value="1"/>
</dbReference>
<dbReference type="SUPFAM" id="SSF52540">
    <property type="entry name" value="P-loop containing nucleoside triphosphate hydrolases"/>
    <property type="match status" value="1"/>
</dbReference>
<dbReference type="SMART" id="SM00382">
    <property type="entry name" value="AAA"/>
    <property type="match status" value="1"/>
</dbReference>
<dbReference type="FunFam" id="3.40.50.2300:FF:000018">
    <property type="entry name" value="DNA-binding transcriptional regulator NtrC"/>
    <property type="match status" value="1"/>
</dbReference>
<evidence type="ECO:0000313" key="14">
    <source>
        <dbReference type="EMBL" id="SMX51199.1"/>
    </source>
</evidence>